<dbReference type="BioCyc" id="FCF748224-HMP:GTSS-3188-MONOMER"/>
<proteinExistence type="predicted"/>
<name>E2ZEW8_9FIRM</name>
<dbReference type="AlphaFoldDB" id="E2ZEW8"/>
<sequence length="46" mass="5568">MCAQFWNYMEIFRTLLPKFPAKCLNKRIFCKFLVYISSCQFSHTLV</sequence>
<dbReference type="HOGENOM" id="CLU_3183884_0_0_9"/>
<comment type="caution">
    <text evidence="1">The sequence shown here is derived from an EMBL/GenBank/DDBJ whole genome shotgun (WGS) entry which is preliminary data.</text>
</comment>
<protein>
    <submittedName>
        <fullName evidence="1">Uncharacterized protein</fullName>
    </submittedName>
</protein>
<gene>
    <name evidence="1" type="ORF">HMPREF9436_00197</name>
</gene>
<dbReference type="Proteomes" id="UP000006028">
    <property type="component" value="Unassembled WGS sequence"/>
</dbReference>
<reference evidence="1 2" key="1">
    <citation type="submission" date="2010-08" db="EMBL/GenBank/DDBJ databases">
        <authorList>
            <person name="Weinstock G."/>
            <person name="Sodergren E."/>
            <person name="Clifton S."/>
            <person name="Fulton L."/>
            <person name="Fulton B."/>
            <person name="Courtney L."/>
            <person name="Fronick C."/>
            <person name="Harrison M."/>
            <person name="Strong C."/>
            <person name="Farmer C."/>
            <person name="Delahaunty K."/>
            <person name="Markovic C."/>
            <person name="Hall O."/>
            <person name="Minx P."/>
            <person name="Tomlinson C."/>
            <person name="Mitreva M."/>
            <person name="Hou S."/>
            <person name="Chen J."/>
            <person name="Wollam A."/>
            <person name="Pepin K.H."/>
            <person name="Johnson M."/>
            <person name="Bhonagiri V."/>
            <person name="Zhang X."/>
            <person name="Suruliraj S."/>
            <person name="Warren W."/>
            <person name="Chinwalla A."/>
            <person name="Mardis E.R."/>
            <person name="Wilson R.K."/>
        </authorList>
    </citation>
    <scope>NUCLEOTIDE SEQUENCE [LARGE SCALE GENOMIC DNA]</scope>
    <source>
        <strain evidence="1 2">KLE1255</strain>
    </source>
</reference>
<organism evidence="1 2">
    <name type="scientific">Faecalibacterium cf. prausnitzii KLE1255</name>
    <dbReference type="NCBI Taxonomy" id="748224"/>
    <lineage>
        <taxon>Bacteria</taxon>
        <taxon>Bacillati</taxon>
        <taxon>Bacillota</taxon>
        <taxon>Clostridia</taxon>
        <taxon>Eubacteriales</taxon>
        <taxon>Oscillospiraceae</taxon>
        <taxon>Faecalibacterium</taxon>
    </lineage>
</organism>
<evidence type="ECO:0000313" key="2">
    <source>
        <dbReference type="Proteomes" id="UP000006028"/>
    </source>
</evidence>
<dbReference type="EMBL" id="AECU01000023">
    <property type="protein sequence ID" value="EFQ08270.1"/>
    <property type="molecule type" value="Genomic_DNA"/>
</dbReference>
<dbReference type="STRING" id="748224.HMPREF9436_00197"/>
<accession>E2ZEW8</accession>
<evidence type="ECO:0000313" key="1">
    <source>
        <dbReference type="EMBL" id="EFQ08270.1"/>
    </source>
</evidence>